<proteinExistence type="predicted"/>
<name>A0A917EPJ8_9BACI</name>
<reference evidence="2" key="2">
    <citation type="submission" date="2020-09" db="EMBL/GenBank/DDBJ databases">
        <authorList>
            <person name="Sun Q."/>
            <person name="Zhou Y."/>
        </authorList>
    </citation>
    <scope>NUCLEOTIDE SEQUENCE</scope>
    <source>
        <strain evidence="2">CGMCC 1.12698</strain>
    </source>
</reference>
<dbReference type="RefSeq" id="WP_188388403.1">
    <property type="nucleotide sequence ID" value="NZ_BMFK01000001.1"/>
</dbReference>
<evidence type="ECO:0000313" key="3">
    <source>
        <dbReference type="Proteomes" id="UP000605259"/>
    </source>
</evidence>
<feature type="region of interest" description="Disordered" evidence="1">
    <location>
        <begin position="26"/>
        <end position="47"/>
    </location>
</feature>
<gene>
    <name evidence="2" type="ORF">GCM10007140_22080</name>
</gene>
<dbReference type="Proteomes" id="UP000605259">
    <property type="component" value="Unassembled WGS sequence"/>
</dbReference>
<dbReference type="EMBL" id="BMFK01000001">
    <property type="protein sequence ID" value="GGE71696.1"/>
    <property type="molecule type" value="Genomic_DNA"/>
</dbReference>
<comment type="caution">
    <text evidence="2">The sequence shown here is derived from an EMBL/GenBank/DDBJ whole genome shotgun (WGS) entry which is preliminary data.</text>
</comment>
<dbReference type="AlphaFoldDB" id="A0A917EPJ8"/>
<protein>
    <submittedName>
        <fullName evidence="2">Uncharacterized protein</fullName>
    </submittedName>
</protein>
<evidence type="ECO:0000256" key="1">
    <source>
        <dbReference type="SAM" id="MobiDB-lite"/>
    </source>
</evidence>
<sequence length="47" mass="5283">MMKSGYEKHAFIQSVRPLQKPQSYLTKKGNCGCSKPKKVGPKKEGQM</sequence>
<accession>A0A917EPJ8</accession>
<keyword evidence="3" id="KW-1185">Reference proteome</keyword>
<reference evidence="2" key="1">
    <citation type="journal article" date="2014" name="Int. J. Syst. Evol. Microbiol.">
        <title>Complete genome sequence of Corynebacterium casei LMG S-19264T (=DSM 44701T), isolated from a smear-ripened cheese.</title>
        <authorList>
            <consortium name="US DOE Joint Genome Institute (JGI-PGF)"/>
            <person name="Walter F."/>
            <person name="Albersmeier A."/>
            <person name="Kalinowski J."/>
            <person name="Ruckert C."/>
        </authorList>
    </citation>
    <scope>NUCLEOTIDE SEQUENCE</scope>
    <source>
        <strain evidence="2">CGMCC 1.12698</strain>
    </source>
</reference>
<evidence type="ECO:0000313" key="2">
    <source>
        <dbReference type="EMBL" id="GGE71696.1"/>
    </source>
</evidence>
<organism evidence="2 3">
    <name type="scientific">Priestia taiwanensis</name>
    <dbReference type="NCBI Taxonomy" id="1347902"/>
    <lineage>
        <taxon>Bacteria</taxon>
        <taxon>Bacillati</taxon>
        <taxon>Bacillota</taxon>
        <taxon>Bacilli</taxon>
        <taxon>Bacillales</taxon>
        <taxon>Bacillaceae</taxon>
        <taxon>Priestia</taxon>
    </lineage>
</organism>